<dbReference type="InterPro" id="IPR051906">
    <property type="entry name" value="TolC-like"/>
</dbReference>
<dbReference type="GO" id="GO:1990281">
    <property type="term" value="C:efflux pump complex"/>
    <property type="evidence" value="ECO:0007669"/>
    <property type="project" value="TreeGrafter"/>
</dbReference>
<keyword evidence="11" id="KW-1185">Reference proteome</keyword>
<protein>
    <submittedName>
        <fullName evidence="10">Outer membrane efflux protein</fullName>
    </submittedName>
</protein>
<feature type="region of interest" description="Disordered" evidence="9">
    <location>
        <begin position="63"/>
        <end position="133"/>
    </location>
</feature>
<evidence type="ECO:0000256" key="1">
    <source>
        <dbReference type="ARBA" id="ARBA00004442"/>
    </source>
</evidence>
<evidence type="ECO:0000256" key="8">
    <source>
        <dbReference type="SAM" id="Coils"/>
    </source>
</evidence>
<name>B7KFH2_GLOC7</name>
<keyword evidence="5" id="KW-0812">Transmembrane</keyword>
<dbReference type="PANTHER" id="PTHR30026:SF21">
    <property type="entry name" value="SLR1270 PROTEIN"/>
    <property type="match status" value="1"/>
</dbReference>
<evidence type="ECO:0000256" key="5">
    <source>
        <dbReference type="ARBA" id="ARBA00022692"/>
    </source>
</evidence>
<dbReference type="AlphaFoldDB" id="B7KFH2"/>
<feature type="compositionally biased region" description="Pro residues" evidence="9">
    <location>
        <begin position="109"/>
        <end position="119"/>
    </location>
</feature>
<feature type="coiled-coil region" evidence="8">
    <location>
        <begin position="152"/>
        <end position="182"/>
    </location>
</feature>
<dbReference type="HOGENOM" id="CLU_012817_7_2_3"/>
<keyword evidence="7" id="KW-0998">Cell outer membrane</keyword>
<dbReference type="eggNOG" id="COG5373">
    <property type="taxonomic scope" value="Bacteria"/>
</dbReference>
<evidence type="ECO:0000256" key="6">
    <source>
        <dbReference type="ARBA" id="ARBA00023136"/>
    </source>
</evidence>
<comment type="subcellular location">
    <subcellularLocation>
        <location evidence="1">Cell outer membrane</location>
    </subcellularLocation>
</comment>
<keyword evidence="6" id="KW-0472">Membrane</keyword>
<comment type="similarity">
    <text evidence="2">Belongs to the outer membrane factor (OMF) (TC 1.B.17) family.</text>
</comment>
<keyword evidence="3" id="KW-0813">Transport</keyword>
<sequence length="565" mass="63549">MVYSTGILFFLGYGASVNAQTTPSQGITESYEFFPVPSRAADLMPLPQKTLPVPKVTDLRKLAQESSGTKSQSPLISNRQKLNQRQLAQTLQQPTSPQTNPPQTSTPPTTNPFPPPPIPEFLNPGANPLLYPTNPTDVDIRAVEPITLEQAVEIALKNNEQLQQARLALQRAQAELREARAQLYPEVRTNIDFERESNFGVDRQREAANETGEPFNFPLAEASVNGQVELNYTVFTAGERPARIRRGRTEVERNQLEVERIAEEVRFDAADAYYILQRADAAVAIAQAAVEDASVSLRDARLLEQAGLGTRFSVLQAEVDLSRANQDLTRAIADQRIARRRLAEILSVGQQIELTAADEIEPAGDWPISLEETIVQAYQNRAELQQQVLQKEINRQDSLIALATTRPQLDFIANYNFDDSFDDRFSVADGYFFLARIRWLIFDGGRSEAQARQAYRNMDIAQTEFARLRDEIRFNVEQAYFDLIANQENIQTAALNVTTATESLRLARLRFQAGVGTQIDVINAQRDLTQARSDYLTAIIEYNRSLNSLQRQVSNWPDNVLFDVF</sequence>
<dbReference type="KEGG" id="cyc:PCC7424_3496"/>
<dbReference type="STRING" id="65393.PCC7424_3496"/>
<dbReference type="Gene3D" id="1.20.1600.10">
    <property type="entry name" value="Outer membrane efflux proteins (OEP)"/>
    <property type="match status" value="1"/>
</dbReference>
<evidence type="ECO:0000313" key="10">
    <source>
        <dbReference type="EMBL" id="ACK71888.1"/>
    </source>
</evidence>
<evidence type="ECO:0000256" key="7">
    <source>
        <dbReference type="ARBA" id="ARBA00023237"/>
    </source>
</evidence>
<gene>
    <name evidence="10" type="ordered locus">PCC7424_3496</name>
</gene>
<dbReference type="EMBL" id="CP001291">
    <property type="protein sequence ID" value="ACK71888.1"/>
    <property type="molecule type" value="Genomic_DNA"/>
</dbReference>
<accession>B7KFH2</accession>
<dbReference type="Proteomes" id="UP000002384">
    <property type="component" value="Chromosome"/>
</dbReference>
<dbReference type="GO" id="GO:0015562">
    <property type="term" value="F:efflux transmembrane transporter activity"/>
    <property type="evidence" value="ECO:0007669"/>
    <property type="project" value="InterPro"/>
</dbReference>
<proteinExistence type="inferred from homology"/>
<evidence type="ECO:0000256" key="3">
    <source>
        <dbReference type="ARBA" id="ARBA00022448"/>
    </source>
</evidence>
<reference evidence="11" key="1">
    <citation type="journal article" date="2011" name="MBio">
        <title>Novel metabolic attributes of the genus Cyanothece, comprising a group of unicellular nitrogen-fixing Cyanobacteria.</title>
        <authorList>
            <person name="Bandyopadhyay A."/>
            <person name="Elvitigala T."/>
            <person name="Welsh E."/>
            <person name="Stockel J."/>
            <person name="Liberton M."/>
            <person name="Min H."/>
            <person name="Sherman L.A."/>
            <person name="Pakrasi H.B."/>
        </authorList>
    </citation>
    <scope>NUCLEOTIDE SEQUENCE [LARGE SCALE GENOMIC DNA]</scope>
    <source>
        <strain evidence="11">PCC 7424</strain>
    </source>
</reference>
<evidence type="ECO:0000313" key="11">
    <source>
        <dbReference type="Proteomes" id="UP000002384"/>
    </source>
</evidence>
<keyword evidence="4" id="KW-1134">Transmembrane beta strand</keyword>
<evidence type="ECO:0000256" key="2">
    <source>
        <dbReference type="ARBA" id="ARBA00007613"/>
    </source>
</evidence>
<feature type="compositionally biased region" description="Polar residues" evidence="9">
    <location>
        <begin position="64"/>
        <end position="88"/>
    </location>
</feature>
<evidence type="ECO:0000256" key="9">
    <source>
        <dbReference type="SAM" id="MobiDB-lite"/>
    </source>
</evidence>
<feature type="compositionally biased region" description="Low complexity" evidence="9">
    <location>
        <begin position="89"/>
        <end position="108"/>
    </location>
</feature>
<organism evidence="10 11">
    <name type="scientific">Gloeothece citriformis (strain PCC 7424)</name>
    <name type="common">Cyanothece sp. (strain PCC 7424)</name>
    <dbReference type="NCBI Taxonomy" id="65393"/>
    <lineage>
        <taxon>Bacteria</taxon>
        <taxon>Bacillati</taxon>
        <taxon>Cyanobacteriota</taxon>
        <taxon>Cyanophyceae</taxon>
        <taxon>Oscillatoriophycideae</taxon>
        <taxon>Chroococcales</taxon>
        <taxon>Aphanothecaceae</taxon>
        <taxon>Gloeothece</taxon>
        <taxon>Gloeothece citriformis</taxon>
    </lineage>
</organism>
<dbReference type="SUPFAM" id="SSF56954">
    <property type="entry name" value="Outer membrane efflux proteins (OEP)"/>
    <property type="match status" value="1"/>
</dbReference>
<dbReference type="PANTHER" id="PTHR30026">
    <property type="entry name" value="OUTER MEMBRANE PROTEIN TOLC"/>
    <property type="match status" value="1"/>
</dbReference>
<dbReference type="InterPro" id="IPR003423">
    <property type="entry name" value="OMP_efflux"/>
</dbReference>
<dbReference type="GO" id="GO:0015288">
    <property type="term" value="F:porin activity"/>
    <property type="evidence" value="ECO:0007669"/>
    <property type="project" value="TreeGrafter"/>
</dbReference>
<evidence type="ECO:0000256" key="4">
    <source>
        <dbReference type="ARBA" id="ARBA00022452"/>
    </source>
</evidence>
<dbReference type="GO" id="GO:0009279">
    <property type="term" value="C:cell outer membrane"/>
    <property type="evidence" value="ECO:0007669"/>
    <property type="project" value="UniProtKB-SubCell"/>
</dbReference>
<keyword evidence="8" id="KW-0175">Coiled coil</keyword>
<dbReference type="eggNOG" id="COG1538">
    <property type="taxonomic scope" value="Bacteria"/>
</dbReference>
<dbReference type="Pfam" id="PF02321">
    <property type="entry name" value="OEP"/>
    <property type="match status" value="2"/>
</dbReference>